<evidence type="ECO:0000256" key="1">
    <source>
        <dbReference type="ARBA" id="ARBA00004477"/>
    </source>
</evidence>
<feature type="transmembrane region" description="Helical" evidence="7">
    <location>
        <begin position="116"/>
        <end position="136"/>
    </location>
</feature>
<feature type="transmembrane region" description="Helical" evidence="7">
    <location>
        <begin position="50"/>
        <end position="72"/>
    </location>
</feature>
<evidence type="ECO:0000256" key="7">
    <source>
        <dbReference type="RuleBase" id="RU363059"/>
    </source>
</evidence>
<dbReference type="PANTHER" id="PTHR11009">
    <property type="entry name" value="DER1-LIKE PROTEIN, DERLIN"/>
    <property type="match status" value="1"/>
</dbReference>
<name>A0A9W4U1K2_9ASCO</name>
<keyword evidence="9" id="KW-1185">Reference proteome</keyword>
<dbReference type="AlphaFoldDB" id="A0A9W4U1K2"/>
<keyword evidence="5 7" id="KW-1133">Transmembrane helix</keyword>
<evidence type="ECO:0000313" key="9">
    <source>
        <dbReference type="Proteomes" id="UP001152885"/>
    </source>
</evidence>
<dbReference type="GO" id="GO:0005789">
    <property type="term" value="C:endoplasmic reticulum membrane"/>
    <property type="evidence" value="ECO:0007669"/>
    <property type="project" value="UniProtKB-SubCell"/>
</dbReference>
<dbReference type="EMBL" id="CANTUO010000005">
    <property type="protein sequence ID" value="CAI5759746.1"/>
    <property type="molecule type" value="Genomic_DNA"/>
</dbReference>
<evidence type="ECO:0000256" key="5">
    <source>
        <dbReference type="ARBA" id="ARBA00022989"/>
    </source>
</evidence>
<comment type="caution">
    <text evidence="8">The sequence shown here is derived from an EMBL/GenBank/DDBJ whole genome shotgun (WGS) entry which is preliminary data.</text>
</comment>
<keyword evidence="4 7" id="KW-0256">Endoplasmic reticulum</keyword>
<comment type="similarity">
    <text evidence="2 7">Belongs to the derlin family.</text>
</comment>
<feature type="transmembrane region" description="Helical" evidence="7">
    <location>
        <begin position="165"/>
        <end position="188"/>
    </location>
</feature>
<dbReference type="GO" id="GO:0006950">
    <property type="term" value="P:response to stress"/>
    <property type="evidence" value="ECO:0007669"/>
    <property type="project" value="UniProtKB-ARBA"/>
</dbReference>
<feature type="transmembrane region" description="Helical" evidence="7">
    <location>
        <begin position="209"/>
        <end position="228"/>
    </location>
</feature>
<protein>
    <recommendedName>
        <fullName evidence="7">Derlin</fullName>
    </recommendedName>
</protein>
<reference evidence="8" key="1">
    <citation type="submission" date="2022-12" db="EMBL/GenBank/DDBJ databases">
        <authorList>
            <person name="Brejova B."/>
        </authorList>
    </citation>
    <scope>NUCLEOTIDE SEQUENCE</scope>
</reference>
<dbReference type="OrthoDB" id="1716531at2759"/>
<accession>A0A9W4U1K2</accession>
<evidence type="ECO:0000256" key="2">
    <source>
        <dbReference type="ARBA" id="ARBA00008917"/>
    </source>
</evidence>
<evidence type="ECO:0000313" key="8">
    <source>
        <dbReference type="EMBL" id="CAI5759746.1"/>
    </source>
</evidence>
<feature type="transmembrane region" description="Helical" evidence="7">
    <location>
        <begin position="262"/>
        <end position="280"/>
    </location>
</feature>
<comment type="subcellular location">
    <subcellularLocation>
        <location evidence="1 7">Endoplasmic reticulum membrane</location>
        <topology evidence="1 7">Multi-pass membrane protein</topology>
    </subcellularLocation>
</comment>
<keyword evidence="3 7" id="KW-0812">Transmembrane</keyword>
<comment type="function">
    <text evidence="7">May be involved in the degradation of misfolded endoplasmic reticulum (ER) luminal proteins.</text>
</comment>
<evidence type="ECO:0000256" key="6">
    <source>
        <dbReference type="ARBA" id="ARBA00023136"/>
    </source>
</evidence>
<dbReference type="Proteomes" id="UP001152885">
    <property type="component" value="Unassembled WGS sequence"/>
</dbReference>
<keyword evidence="6 7" id="KW-0472">Membrane</keyword>
<dbReference type="InterPro" id="IPR007599">
    <property type="entry name" value="DER1"/>
</dbReference>
<organism evidence="8 9">
    <name type="scientific">Candida verbasci</name>
    <dbReference type="NCBI Taxonomy" id="1227364"/>
    <lineage>
        <taxon>Eukaryota</taxon>
        <taxon>Fungi</taxon>
        <taxon>Dikarya</taxon>
        <taxon>Ascomycota</taxon>
        <taxon>Saccharomycotina</taxon>
        <taxon>Pichiomycetes</taxon>
        <taxon>Debaryomycetaceae</taxon>
        <taxon>Candida/Lodderomyces clade</taxon>
        <taxon>Candida</taxon>
    </lineage>
</organism>
<dbReference type="Pfam" id="PF04511">
    <property type="entry name" value="DER1"/>
    <property type="match status" value="1"/>
</dbReference>
<evidence type="ECO:0000256" key="3">
    <source>
        <dbReference type="ARBA" id="ARBA00022692"/>
    </source>
</evidence>
<gene>
    <name evidence="8" type="ORF">CANVERA_P4257</name>
</gene>
<proteinExistence type="inferred from homology"/>
<evidence type="ECO:0000256" key="4">
    <source>
        <dbReference type="ARBA" id="ARBA00022824"/>
    </source>
</evidence>
<sequence>MDIITSLPPITKGWCCSVLATSILLTIKKVSIFNLLFKPDKALTNQNYRILTSFITFNELSLDLIFTLFAIANSCKRIENRYLTTHSNLPSIIDNFSPLQKQTLQKFIDKNKSIDFLYYFIQIGISIVIVVSLVYYKLNIPILELGRLLSETFTYIDSRNDPNEIVSFMGLINFKNCYSPYFHIILNVSLRGREYLEMGRLQQIPIWKFPVFWIYLISYGLGHTWWVIREVLLSTLHYDSNDERRIKRKEIMKRNNVVKFDLIRNCLVVFLLPPWYWFIIKKINNRRDINIHQ</sequence>